<evidence type="ECO:0000256" key="3">
    <source>
        <dbReference type="ARBA" id="ARBA00022963"/>
    </source>
</evidence>
<name>A0A9D4UEN5_ADICA</name>
<dbReference type="OrthoDB" id="438440at2759"/>
<keyword evidence="4 5" id="KW-0443">Lipid metabolism</keyword>
<feature type="region of interest" description="Disordered" evidence="6">
    <location>
        <begin position="537"/>
        <end position="562"/>
    </location>
</feature>
<comment type="caution">
    <text evidence="8">The sequence shown here is derived from an EMBL/GenBank/DDBJ whole genome shotgun (WGS) entry which is preliminary data.</text>
</comment>
<keyword evidence="2 5" id="KW-0378">Hydrolase</keyword>
<feature type="compositionally biased region" description="Basic and acidic residues" evidence="6">
    <location>
        <begin position="537"/>
        <end position="551"/>
    </location>
</feature>
<comment type="function">
    <text evidence="5">Acylhydrolase that catalyzes the hydrolysis of phospholipids at the sn-1 position.</text>
</comment>
<evidence type="ECO:0000256" key="5">
    <source>
        <dbReference type="RuleBase" id="RU367093"/>
    </source>
</evidence>
<dbReference type="GO" id="GO:0016042">
    <property type="term" value="P:lipid catabolic process"/>
    <property type="evidence" value="ECO:0007669"/>
    <property type="project" value="UniProtKB-UniRule"/>
</dbReference>
<dbReference type="Gene3D" id="3.40.50.1820">
    <property type="entry name" value="alpha/beta hydrolase"/>
    <property type="match status" value="1"/>
</dbReference>
<feature type="compositionally biased region" description="Acidic residues" evidence="6">
    <location>
        <begin position="308"/>
        <end position="318"/>
    </location>
</feature>
<dbReference type="SUPFAM" id="SSF53474">
    <property type="entry name" value="alpha/beta-Hydrolases"/>
    <property type="match status" value="1"/>
</dbReference>
<dbReference type="CDD" id="cd00519">
    <property type="entry name" value="Lipase_3"/>
    <property type="match status" value="1"/>
</dbReference>
<dbReference type="PANTHER" id="PTHR31828:SF10">
    <property type="entry name" value="PHOSPHOLIPASE A1-IIDELTA"/>
    <property type="match status" value="1"/>
</dbReference>
<dbReference type="Pfam" id="PF01764">
    <property type="entry name" value="Lipase_3"/>
    <property type="match status" value="1"/>
</dbReference>
<feature type="region of interest" description="Disordered" evidence="6">
    <location>
        <begin position="296"/>
        <end position="321"/>
    </location>
</feature>
<gene>
    <name evidence="8" type="ORF">GOP47_0019185</name>
</gene>
<evidence type="ECO:0000259" key="7">
    <source>
        <dbReference type="Pfam" id="PF01764"/>
    </source>
</evidence>
<accession>A0A9D4UEN5</accession>
<comment type="similarity">
    <text evidence="1 5">Belongs to the AB hydrolase superfamily. Lipase family.</text>
</comment>
<dbReference type="EMBL" id="JABFUD020000018">
    <property type="protein sequence ID" value="KAI5066561.1"/>
    <property type="molecule type" value="Genomic_DNA"/>
</dbReference>
<keyword evidence="3 5" id="KW-0442">Lipid degradation</keyword>
<reference evidence="8" key="1">
    <citation type="submission" date="2021-01" db="EMBL/GenBank/DDBJ databases">
        <title>Adiantum capillus-veneris genome.</title>
        <authorList>
            <person name="Fang Y."/>
            <person name="Liao Q."/>
        </authorList>
    </citation>
    <scope>NUCLEOTIDE SEQUENCE</scope>
    <source>
        <strain evidence="8">H3</strain>
        <tissue evidence="8">Leaf</tissue>
    </source>
</reference>
<organism evidence="8 9">
    <name type="scientific">Adiantum capillus-veneris</name>
    <name type="common">Maidenhair fern</name>
    <dbReference type="NCBI Taxonomy" id="13818"/>
    <lineage>
        <taxon>Eukaryota</taxon>
        <taxon>Viridiplantae</taxon>
        <taxon>Streptophyta</taxon>
        <taxon>Embryophyta</taxon>
        <taxon>Tracheophyta</taxon>
        <taxon>Polypodiopsida</taxon>
        <taxon>Polypodiidae</taxon>
        <taxon>Polypodiales</taxon>
        <taxon>Pteridineae</taxon>
        <taxon>Pteridaceae</taxon>
        <taxon>Vittarioideae</taxon>
        <taxon>Adiantum</taxon>
    </lineage>
</organism>
<feature type="region of interest" description="Disordered" evidence="6">
    <location>
        <begin position="104"/>
        <end position="138"/>
    </location>
</feature>
<evidence type="ECO:0000256" key="6">
    <source>
        <dbReference type="SAM" id="MobiDB-lite"/>
    </source>
</evidence>
<evidence type="ECO:0000313" key="8">
    <source>
        <dbReference type="EMBL" id="KAI5066561.1"/>
    </source>
</evidence>
<dbReference type="Proteomes" id="UP000886520">
    <property type="component" value="Chromosome 18"/>
</dbReference>
<keyword evidence="9" id="KW-1185">Reference proteome</keyword>
<dbReference type="FunFam" id="3.40.50.1820:FF:000065">
    <property type="entry name" value="Phospholipase A1-II 3"/>
    <property type="match status" value="1"/>
</dbReference>
<dbReference type="GO" id="GO:0005737">
    <property type="term" value="C:cytoplasm"/>
    <property type="evidence" value="ECO:0007669"/>
    <property type="project" value="UniProtKB-ARBA"/>
</dbReference>
<dbReference type="PANTHER" id="PTHR31828">
    <property type="entry name" value="PHOSPHOLIPASE A1-IIGAMMA"/>
    <property type="match status" value="1"/>
</dbReference>
<evidence type="ECO:0000256" key="2">
    <source>
        <dbReference type="ARBA" id="ARBA00022801"/>
    </source>
</evidence>
<dbReference type="InterPro" id="IPR033556">
    <property type="entry name" value="PLA"/>
</dbReference>
<dbReference type="InterPro" id="IPR002921">
    <property type="entry name" value="Fungal_lipase-type"/>
</dbReference>
<protein>
    <recommendedName>
        <fullName evidence="5">Phospholipase A1</fullName>
        <ecNumber evidence="5">3.1.1.-</ecNumber>
    </recommendedName>
</protein>
<feature type="domain" description="Fungal lipase-type" evidence="7">
    <location>
        <begin position="269"/>
        <end position="442"/>
    </location>
</feature>
<sequence>MAEPHCQLLRSIVSFSAPSRPPALSGACTLSLTTPSPSCFRHRPSHRATFTTSAPELSSAFPTPMPYSPKETMISARRTTSCKCNCNMFSEAKEFIKDKLGLSEEDDDEEEELSQGSPQTTVKVPKEREGNQASMGRISQKWRELQGSNHWEGLLDPLDLDLRRTILFYGDFNQAVYDSFETDEHSKYTGACRFSKEDFFEGVRLVNGREIQYDVVRYLYATSVSVDVHGLVFMRSYSREAWSKESNWIGYVAVSNDEATKFLGRRDIVIVWRGTMRPFEWLNDFDFRQADITPLQPASSSTKTKKDDDDDSDGGDEPSVEKGWLTIYTSSSDRSAFTTSSARDQILNEVRTLLKKYDNEVVSITILGHSLGAALAVVNAFDIAINKINVREGKETCLVTALVFGCPSVGDEAFVKKCEELDGLRVLRVRNKIDLITKYPGWLMGYRDVGKQLLFSSLDSPYLKKSNAPGDWHNLEVHLHMVAGTQGVGNDFKFTINRNVALINKSSEALRDDFLVPGSWWQMQYKGLVQREDGSWFMPDREEGKRPKPEPLNDLNPAPSNN</sequence>
<dbReference type="GO" id="GO:0008970">
    <property type="term" value="F:phospholipase A1 activity"/>
    <property type="evidence" value="ECO:0007669"/>
    <property type="project" value="UniProtKB-UniRule"/>
</dbReference>
<proteinExistence type="inferred from homology"/>
<feature type="compositionally biased region" description="Acidic residues" evidence="6">
    <location>
        <begin position="104"/>
        <end position="113"/>
    </location>
</feature>
<dbReference type="EC" id="3.1.1.-" evidence="5"/>
<evidence type="ECO:0000256" key="4">
    <source>
        <dbReference type="ARBA" id="ARBA00023098"/>
    </source>
</evidence>
<evidence type="ECO:0000256" key="1">
    <source>
        <dbReference type="ARBA" id="ARBA00010701"/>
    </source>
</evidence>
<dbReference type="AlphaFoldDB" id="A0A9D4UEN5"/>
<evidence type="ECO:0000313" key="9">
    <source>
        <dbReference type="Proteomes" id="UP000886520"/>
    </source>
</evidence>
<dbReference type="InterPro" id="IPR029058">
    <property type="entry name" value="AB_hydrolase_fold"/>
</dbReference>